<dbReference type="GO" id="GO:0003677">
    <property type="term" value="F:DNA binding"/>
    <property type="evidence" value="ECO:0007669"/>
    <property type="project" value="InterPro"/>
</dbReference>
<dbReference type="InterPro" id="IPR001387">
    <property type="entry name" value="Cro/C1-type_HTH"/>
</dbReference>
<reference evidence="2 3" key="1">
    <citation type="journal article" date="2011" name="J. Bacteriol.">
        <title>Complete genome sequence of Acidaminococcus intestini RYC-MR95, a Gram-negative bacterium from the phylum Firmicutes.</title>
        <authorList>
            <person name="D'Auria G."/>
            <person name="Galan J.C."/>
            <person name="Rodriguez-Alcayna M."/>
            <person name="Moya A."/>
            <person name="Baquero F."/>
            <person name="Latorre A."/>
        </authorList>
    </citation>
    <scope>NUCLEOTIDE SEQUENCE [LARGE SCALE GENOMIC DNA]</scope>
    <source>
        <strain evidence="2 3">RyC-MR95</strain>
    </source>
</reference>
<dbReference type="STRING" id="568816.Acin_1921"/>
<gene>
    <name evidence="2" type="ordered locus">Acin_1921</name>
</gene>
<keyword evidence="3" id="KW-1185">Reference proteome</keyword>
<proteinExistence type="predicted"/>
<dbReference type="KEGG" id="ain:Acin_1921"/>
<dbReference type="eggNOG" id="COG1396">
    <property type="taxonomic scope" value="Bacteria"/>
</dbReference>
<evidence type="ECO:0000313" key="3">
    <source>
        <dbReference type="Proteomes" id="UP000007093"/>
    </source>
</evidence>
<dbReference type="Gene3D" id="1.10.260.40">
    <property type="entry name" value="lambda repressor-like DNA-binding domains"/>
    <property type="match status" value="1"/>
</dbReference>
<sequence>MKFGEKIRRYRENNNLTQKDLGDQLHLTDDAIYKWEAGKSFPDVPMLRNLVELTGYDAETLTNDNRSIEAYYGLPVSAKTFLYEKTINARDSVHEIYDIGLRKGVKLHRFTNRGGEEYSAIYCGSNEIFSCPRKEEKEMIYYWNTNEINF</sequence>
<dbReference type="InterPro" id="IPR010982">
    <property type="entry name" value="Lambda_DNA-bd_dom_sf"/>
</dbReference>
<dbReference type="Pfam" id="PF12844">
    <property type="entry name" value="HTH_19"/>
    <property type="match status" value="1"/>
</dbReference>
<dbReference type="RefSeq" id="WP_014128926.1">
    <property type="nucleotide sequence ID" value="NC_016077.1"/>
</dbReference>
<dbReference type="SMART" id="SM00530">
    <property type="entry name" value="HTH_XRE"/>
    <property type="match status" value="1"/>
</dbReference>
<dbReference type="SUPFAM" id="SSF47413">
    <property type="entry name" value="lambda repressor-like DNA-binding domains"/>
    <property type="match status" value="1"/>
</dbReference>
<name>G4Q4E5_ACIIR</name>
<dbReference type="HOGENOM" id="CLU_1736587_0_0_9"/>
<dbReference type="AlphaFoldDB" id="G4Q4E5"/>
<evidence type="ECO:0000313" key="2">
    <source>
        <dbReference type="EMBL" id="AEQ23130.1"/>
    </source>
</evidence>
<protein>
    <recommendedName>
        <fullName evidence="1">HTH cro/C1-type domain-containing protein</fullName>
    </recommendedName>
</protein>
<dbReference type="CDD" id="cd00093">
    <property type="entry name" value="HTH_XRE"/>
    <property type="match status" value="1"/>
</dbReference>
<dbReference type="InParanoid" id="G4Q4E5"/>
<dbReference type="EMBL" id="CP003058">
    <property type="protein sequence ID" value="AEQ23130.1"/>
    <property type="molecule type" value="Genomic_DNA"/>
</dbReference>
<accession>G4Q4E5</accession>
<dbReference type="PROSITE" id="PS50943">
    <property type="entry name" value="HTH_CROC1"/>
    <property type="match status" value="1"/>
</dbReference>
<organism evidence="2 3">
    <name type="scientific">Acidaminococcus intestini (strain RyC-MR95)</name>
    <dbReference type="NCBI Taxonomy" id="568816"/>
    <lineage>
        <taxon>Bacteria</taxon>
        <taxon>Bacillati</taxon>
        <taxon>Bacillota</taxon>
        <taxon>Negativicutes</taxon>
        <taxon>Acidaminococcales</taxon>
        <taxon>Acidaminococcaceae</taxon>
        <taxon>Acidaminococcus</taxon>
    </lineage>
</organism>
<dbReference type="PATRIC" id="fig|568816.4.peg.1861"/>
<feature type="domain" description="HTH cro/C1-type" evidence="1">
    <location>
        <begin position="7"/>
        <end position="61"/>
    </location>
</feature>
<evidence type="ECO:0000259" key="1">
    <source>
        <dbReference type="PROSITE" id="PS50943"/>
    </source>
</evidence>
<dbReference type="Proteomes" id="UP000007093">
    <property type="component" value="Chromosome"/>
</dbReference>